<evidence type="ECO:0000256" key="11">
    <source>
        <dbReference type="ARBA" id="ARBA00022660"/>
    </source>
</evidence>
<evidence type="ECO:0000256" key="3">
    <source>
        <dbReference type="ARBA" id="ARBA00004448"/>
    </source>
</evidence>
<dbReference type="FunFam" id="1.20.210.10:FF:000001">
    <property type="entry name" value="Cytochrome c oxidase subunit 1"/>
    <property type="match status" value="1"/>
</dbReference>
<evidence type="ECO:0000256" key="12">
    <source>
        <dbReference type="ARBA" id="ARBA00022692"/>
    </source>
</evidence>
<dbReference type="PROSITE" id="PS00077">
    <property type="entry name" value="COX1_CUB"/>
    <property type="match status" value="1"/>
</dbReference>
<evidence type="ECO:0000259" key="26">
    <source>
        <dbReference type="PROSITE" id="PS50855"/>
    </source>
</evidence>
<keyword evidence="17 24" id="KW-0249">Electron transport</keyword>
<feature type="transmembrane region" description="Helical" evidence="25">
    <location>
        <begin position="335"/>
        <end position="357"/>
    </location>
</feature>
<keyword evidence="12 24" id="KW-0812">Transmembrane</keyword>
<dbReference type="GO" id="GO:0005743">
    <property type="term" value="C:mitochondrial inner membrane"/>
    <property type="evidence" value="ECO:0007669"/>
    <property type="project" value="UniProtKB-SubCell"/>
</dbReference>
<evidence type="ECO:0000256" key="14">
    <source>
        <dbReference type="ARBA" id="ARBA00022792"/>
    </source>
</evidence>
<evidence type="ECO:0000256" key="19">
    <source>
        <dbReference type="ARBA" id="ARBA00023004"/>
    </source>
</evidence>
<keyword evidence="9 24" id="KW-0813">Transport</keyword>
<evidence type="ECO:0000256" key="7">
    <source>
        <dbReference type="ARBA" id="ARBA00012949"/>
    </source>
</evidence>
<dbReference type="InterPro" id="IPR023615">
    <property type="entry name" value="Cyt_c_Oxase_su1_BS"/>
</dbReference>
<protein>
    <recommendedName>
        <fullName evidence="8 24">Cytochrome c oxidase subunit 1</fullName>
        <ecNumber evidence="7 24">7.1.1.9</ecNumber>
    </recommendedName>
</protein>
<keyword evidence="13 24" id="KW-0479">Metal-binding</keyword>
<keyword evidence="14 24" id="KW-0999">Mitochondrion inner membrane</keyword>
<feature type="transmembrane region" description="Helical" evidence="25">
    <location>
        <begin position="448"/>
        <end position="471"/>
    </location>
</feature>
<keyword evidence="20 24" id="KW-0186">Copper</keyword>
<dbReference type="PANTHER" id="PTHR10422">
    <property type="entry name" value="CYTOCHROME C OXIDASE SUBUNIT 1"/>
    <property type="match status" value="1"/>
</dbReference>
<proteinExistence type="inferred from homology"/>
<evidence type="ECO:0000256" key="5">
    <source>
        <dbReference type="ARBA" id="ARBA00009578"/>
    </source>
</evidence>
<keyword evidence="22 24" id="KW-0472">Membrane</keyword>
<keyword evidence="15" id="KW-0460">Magnesium</keyword>
<evidence type="ECO:0000256" key="25">
    <source>
        <dbReference type="SAM" id="Phobius"/>
    </source>
</evidence>
<keyword evidence="10 24" id="KW-0349">Heme</keyword>
<evidence type="ECO:0000256" key="1">
    <source>
        <dbReference type="ARBA" id="ARBA00001935"/>
    </source>
</evidence>
<evidence type="ECO:0000256" key="18">
    <source>
        <dbReference type="ARBA" id="ARBA00022989"/>
    </source>
</evidence>
<dbReference type="GO" id="GO:0015990">
    <property type="term" value="P:electron transport coupled proton transport"/>
    <property type="evidence" value="ECO:0007669"/>
    <property type="project" value="TreeGrafter"/>
</dbReference>
<evidence type="ECO:0000256" key="8">
    <source>
        <dbReference type="ARBA" id="ARBA00015947"/>
    </source>
</evidence>
<comment type="subunit">
    <text evidence="6">Component of the cytochrome c oxidase (complex IV, CIV), a multisubunit enzyme composed of a catalytic core of 3 subunits and several supernumerary subunits. The complex exists as a monomer or a dimer and forms supercomplexes (SCs) in the inner mitochondrial membrane with ubiquinol-cytochrome c oxidoreductase (cytochrome b-c1 complex, complex III, CIII).</text>
</comment>
<evidence type="ECO:0000256" key="20">
    <source>
        <dbReference type="ARBA" id="ARBA00023008"/>
    </source>
</evidence>
<feature type="transmembrane region" description="Helical" evidence="25">
    <location>
        <begin position="301"/>
        <end position="323"/>
    </location>
</feature>
<keyword evidence="11 24" id="KW-0679">Respiratory chain</keyword>
<feature type="transmembrane region" description="Helical" evidence="25">
    <location>
        <begin position="102"/>
        <end position="124"/>
    </location>
</feature>
<comment type="pathway">
    <text evidence="4 24">Energy metabolism; oxidative phosphorylation.</text>
</comment>
<accession>A0A8K1VEB2</accession>
<evidence type="ECO:0000256" key="23">
    <source>
        <dbReference type="ARBA" id="ARBA00049512"/>
    </source>
</evidence>
<evidence type="ECO:0000256" key="21">
    <source>
        <dbReference type="ARBA" id="ARBA00023128"/>
    </source>
</evidence>
<keyword evidence="18 25" id="KW-1133">Transmembrane helix</keyword>
<evidence type="ECO:0000256" key="13">
    <source>
        <dbReference type="ARBA" id="ARBA00022723"/>
    </source>
</evidence>
<dbReference type="GO" id="GO:0020037">
    <property type="term" value="F:heme binding"/>
    <property type="evidence" value="ECO:0007669"/>
    <property type="project" value="InterPro"/>
</dbReference>
<comment type="function">
    <text evidence="24">Component of the cytochrome c oxidase, the last enzyme in the mitochondrial electron transport chain which drives oxidative phosphorylation. The respiratory chain contains 3 multisubunit complexes succinate dehydrogenase (complex II, CII), ubiquinol-cytochrome c oxidoreductase (cytochrome b-c1 complex, complex III, CIII) and cytochrome c oxidase (complex IV, CIV), that cooperate to transfer electrons derived from NADH and succinate to molecular oxygen, creating an electrochemical gradient over the inner membrane that drives transmembrane transport and the ATP synthase. Cytochrome c oxidase is the component of the respiratory chain that catalyzes the reduction of oxygen to water. Electrons originating from reduced cytochrome c in the intermembrane space (IMS) are transferred via the dinuclear copper A center (CU(A)) of subunit 2 and heme A of subunit 1 to the active site in subunit 1, a binuclear center (BNC) formed by heme A3 and copper B (CU(B)). The BNC reduces molecular oxygen to 2 water molecules using 4 electrons from cytochrome c in the IMS and 4 protons from the mitochondrial matrix.</text>
</comment>
<evidence type="ECO:0000256" key="17">
    <source>
        <dbReference type="ARBA" id="ARBA00022982"/>
    </source>
</evidence>
<dbReference type="EC" id="7.1.1.9" evidence="7 24"/>
<comment type="catalytic activity">
    <reaction evidence="23">
        <text>4 Fe(II)-[cytochrome c] + O2 + 8 H(+)(in) = 4 Fe(III)-[cytochrome c] + 2 H2O + 4 H(+)(out)</text>
        <dbReference type="Rhea" id="RHEA:11436"/>
        <dbReference type="Rhea" id="RHEA-COMP:10350"/>
        <dbReference type="Rhea" id="RHEA-COMP:14399"/>
        <dbReference type="ChEBI" id="CHEBI:15377"/>
        <dbReference type="ChEBI" id="CHEBI:15378"/>
        <dbReference type="ChEBI" id="CHEBI:15379"/>
        <dbReference type="ChEBI" id="CHEBI:29033"/>
        <dbReference type="ChEBI" id="CHEBI:29034"/>
        <dbReference type="EC" id="7.1.1.9"/>
    </reaction>
    <physiologicalReaction direction="left-to-right" evidence="23">
        <dbReference type="Rhea" id="RHEA:11437"/>
    </physiologicalReaction>
</comment>
<dbReference type="PROSITE" id="PS50855">
    <property type="entry name" value="COX1"/>
    <property type="match status" value="1"/>
</dbReference>
<evidence type="ECO:0000256" key="24">
    <source>
        <dbReference type="RuleBase" id="RU000369"/>
    </source>
</evidence>
<feature type="transmembrane region" description="Helical" evidence="25">
    <location>
        <begin position="270"/>
        <end position="289"/>
    </location>
</feature>
<feature type="transmembrane region" description="Helical" evidence="25">
    <location>
        <begin position="16"/>
        <end position="35"/>
    </location>
</feature>
<keyword evidence="16" id="KW-1278">Translocase</keyword>
<evidence type="ECO:0000256" key="10">
    <source>
        <dbReference type="ARBA" id="ARBA00022617"/>
    </source>
</evidence>
<dbReference type="CDD" id="cd01663">
    <property type="entry name" value="Cyt_c_Oxidase_I"/>
    <property type="match status" value="1"/>
</dbReference>
<evidence type="ECO:0000256" key="6">
    <source>
        <dbReference type="ARBA" id="ARBA00011164"/>
    </source>
</evidence>
<comment type="cofactor">
    <cofactor evidence="1">
        <name>Cu cation</name>
        <dbReference type="ChEBI" id="CHEBI:23378"/>
    </cofactor>
</comment>
<feature type="transmembrane region" description="Helical" evidence="25">
    <location>
        <begin position="228"/>
        <end position="249"/>
    </location>
</feature>
<dbReference type="GO" id="GO:0046872">
    <property type="term" value="F:metal ion binding"/>
    <property type="evidence" value="ECO:0007669"/>
    <property type="project" value="UniProtKB-KW"/>
</dbReference>
<evidence type="ECO:0000256" key="22">
    <source>
        <dbReference type="ARBA" id="ARBA00023136"/>
    </source>
</evidence>
<feature type="transmembrane region" description="Helical" evidence="25">
    <location>
        <begin position="181"/>
        <end position="208"/>
    </location>
</feature>
<evidence type="ECO:0000256" key="2">
    <source>
        <dbReference type="ARBA" id="ARBA00001971"/>
    </source>
</evidence>
<dbReference type="Pfam" id="PF00115">
    <property type="entry name" value="COX1"/>
    <property type="match status" value="1"/>
</dbReference>
<comment type="subcellular location">
    <subcellularLocation>
        <location evidence="3 24">Mitochondrion inner membrane</location>
        <topology evidence="3 24">Multi-pass membrane protein</topology>
    </subcellularLocation>
</comment>
<dbReference type="InterPro" id="IPR000883">
    <property type="entry name" value="Cyt_C_Oxase_1"/>
</dbReference>
<evidence type="ECO:0000256" key="9">
    <source>
        <dbReference type="ARBA" id="ARBA00022448"/>
    </source>
</evidence>
<dbReference type="GO" id="GO:0004129">
    <property type="term" value="F:cytochrome-c oxidase activity"/>
    <property type="evidence" value="ECO:0007669"/>
    <property type="project" value="UniProtKB-EC"/>
</dbReference>
<organism evidence="27">
    <name type="scientific">Epistrophe lamellata</name>
    <dbReference type="NCBI Taxonomy" id="2892951"/>
    <lineage>
        <taxon>Eukaryota</taxon>
        <taxon>Metazoa</taxon>
        <taxon>Ecdysozoa</taxon>
        <taxon>Arthropoda</taxon>
        <taxon>Hexapoda</taxon>
        <taxon>Insecta</taxon>
        <taxon>Pterygota</taxon>
        <taxon>Neoptera</taxon>
        <taxon>Endopterygota</taxon>
        <taxon>Diptera</taxon>
        <taxon>Brachycera</taxon>
        <taxon>Muscomorpha</taxon>
        <taxon>Syrphoidea</taxon>
        <taxon>Syrphidae</taxon>
        <taxon>Syrphinae</taxon>
        <taxon>Syrphini</taxon>
        <taxon>Epistrophe</taxon>
    </lineage>
</organism>
<dbReference type="PANTHER" id="PTHR10422:SF18">
    <property type="entry name" value="CYTOCHROME C OXIDASE SUBUNIT 1"/>
    <property type="match status" value="1"/>
</dbReference>
<evidence type="ECO:0000256" key="16">
    <source>
        <dbReference type="ARBA" id="ARBA00022967"/>
    </source>
</evidence>
<feature type="domain" description="Cytochrome oxidase subunit I profile" evidence="26">
    <location>
        <begin position="1"/>
        <end position="510"/>
    </location>
</feature>
<comment type="cofactor">
    <cofactor evidence="2">
        <name>heme</name>
        <dbReference type="ChEBI" id="CHEBI:30413"/>
    </cofactor>
</comment>
<dbReference type="AlphaFoldDB" id="A0A8K1VEB2"/>
<dbReference type="EMBL" id="MZ398236">
    <property type="protein sequence ID" value="UEK75598.1"/>
    <property type="molecule type" value="Genomic_DNA"/>
</dbReference>
<gene>
    <name evidence="27" type="primary">COX1</name>
</gene>
<reference evidence="27" key="1">
    <citation type="submission" date="2021-06" db="EMBL/GenBank/DDBJ databases">
        <title>The complete mitochondrial genome of Epistrophe lamellata.</title>
        <authorList>
            <person name="Yan Y."/>
            <person name="Li H."/>
        </authorList>
    </citation>
    <scope>NUCLEOTIDE SEQUENCE</scope>
</reference>
<evidence type="ECO:0000256" key="15">
    <source>
        <dbReference type="ARBA" id="ARBA00022842"/>
    </source>
</evidence>
<comment type="similarity">
    <text evidence="5 24">Belongs to the heme-copper respiratory oxidase family.</text>
</comment>
<evidence type="ECO:0000256" key="4">
    <source>
        <dbReference type="ARBA" id="ARBA00004673"/>
    </source>
</evidence>
<feature type="transmembrane region" description="Helical" evidence="25">
    <location>
        <begin position="377"/>
        <end position="398"/>
    </location>
</feature>
<geneLocation type="mitochondrion" evidence="27"/>
<dbReference type="GO" id="GO:0006123">
    <property type="term" value="P:mitochondrial electron transport, cytochrome c to oxygen"/>
    <property type="evidence" value="ECO:0007669"/>
    <property type="project" value="TreeGrafter"/>
</dbReference>
<keyword evidence="19 24" id="KW-0408">Iron</keyword>
<dbReference type="PRINTS" id="PR01165">
    <property type="entry name" value="CYCOXIDASEI"/>
</dbReference>
<feature type="transmembrane region" description="Helical" evidence="25">
    <location>
        <begin position="55"/>
        <end position="81"/>
    </location>
</feature>
<dbReference type="GO" id="GO:0045277">
    <property type="term" value="C:respiratory chain complex IV"/>
    <property type="evidence" value="ECO:0007669"/>
    <property type="project" value="InterPro"/>
</dbReference>
<dbReference type="InterPro" id="IPR033944">
    <property type="entry name" value="Cyt_c_oxase_su1_dom"/>
</dbReference>
<feature type="transmembrane region" description="Helical" evidence="25">
    <location>
        <begin position="410"/>
        <end position="428"/>
    </location>
</feature>
<evidence type="ECO:0000313" key="27">
    <source>
        <dbReference type="EMBL" id="UEK75598.1"/>
    </source>
</evidence>
<keyword evidence="21 24" id="KW-0496">Mitochondrion</keyword>
<dbReference type="SUPFAM" id="SSF81442">
    <property type="entry name" value="Cytochrome c oxidase subunit I-like"/>
    <property type="match status" value="1"/>
</dbReference>
<dbReference type="Gene3D" id="1.20.210.10">
    <property type="entry name" value="Cytochrome c oxidase-like, subunit I domain"/>
    <property type="match status" value="1"/>
</dbReference>
<name>A0A8K1VEB2_9MUSC</name>
<feature type="transmembrane region" description="Helical" evidence="25">
    <location>
        <begin position="144"/>
        <end position="169"/>
    </location>
</feature>
<dbReference type="UniPathway" id="UPA00705"/>
<dbReference type="InterPro" id="IPR036927">
    <property type="entry name" value="Cyt_c_oxase-like_su1_sf"/>
</dbReference>
<dbReference type="InterPro" id="IPR023616">
    <property type="entry name" value="Cyt_c_oxase-like_su1_dom"/>
</dbReference>
<sequence>MRQWLFSTNHKDIGTLYFLFGAWAGMVGTSLSILIRMELGHPGALIGDDQIYNVIVTAHAFVMIFFMVMPIMIGGFGNWLVPLMLGAPDMAFPRMNNMSFWLLPPSLTLLLVSSMVENGAGTGWTVYPPLSASIAHGGASVDLAIFSLHLAGMSSILGAVNFITTVINMRSNGISYDRMPLFVWSVVITALLLLLSLPVLAGAITMLLTDRNLNTSFFDPAGGGDPILYQHLFWFFGHPEVYILILPGFGMISHIISQECGKKETFGSLGMIYAMLAIGLLGFIVWAHHMFTVGMDVDTRAYFTSATMIIAIPTGIKIFSWLATLHGTQLIYTPAILWSLGFVFLFTVGGLTGVVLANSSIDIILHDTYYVVAHFHYVLSMGAVFAIMAGFIHWYPLFTGLTLNMKWLKTQFFIMFIGVNLTFFPQHFLGLAGMPRRYSDYPDAYTTWNVVSTIGSTISLVGIIMFMIIIWKSMIKQRQVIYSMQLNSSIEWYQNIPPAEHSYSELPLLSN</sequence>